<evidence type="ECO:0000313" key="5">
    <source>
        <dbReference type="Proteomes" id="UP000001949"/>
    </source>
</evidence>
<dbReference type="InterPro" id="IPR036898">
    <property type="entry name" value="RNA_pol_Rpb7-like_N_sf"/>
</dbReference>
<keyword evidence="5" id="KW-1185">Reference proteome</keyword>
<dbReference type="Gene3D" id="3.30.1490.120">
    <property type="entry name" value="RNA polymerase Rpb7-like, N-terminal domain"/>
    <property type="match status" value="1"/>
</dbReference>
<dbReference type="Proteomes" id="UP000001949">
    <property type="component" value="Unassembled WGS sequence"/>
</dbReference>
<keyword evidence="1" id="KW-0240">DNA-directed RNA polymerase</keyword>
<evidence type="ECO:0000259" key="3">
    <source>
        <dbReference type="Pfam" id="PF03876"/>
    </source>
</evidence>
<evidence type="ECO:0000256" key="2">
    <source>
        <dbReference type="ARBA" id="ARBA00023163"/>
    </source>
</evidence>
<organism evidence="4 5">
    <name type="scientific">Theileria parva</name>
    <name type="common">East coast fever infection agent</name>
    <dbReference type="NCBI Taxonomy" id="5875"/>
    <lineage>
        <taxon>Eukaryota</taxon>
        <taxon>Sar</taxon>
        <taxon>Alveolata</taxon>
        <taxon>Apicomplexa</taxon>
        <taxon>Aconoidasida</taxon>
        <taxon>Piroplasmida</taxon>
        <taxon>Theileriidae</taxon>
        <taxon>Theileria</taxon>
    </lineage>
</organism>
<dbReference type="InterPro" id="IPR005576">
    <property type="entry name" value="Rpb7-like_N"/>
</dbReference>
<dbReference type="eggNOG" id="ENOG502SGXS">
    <property type="taxonomic scope" value="Eukaryota"/>
</dbReference>
<dbReference type="GO" id="GO:0006351">
    <property type="term" value="P:DNA-templated transcription"/>
    <property type="evidence" value="ECO:0007669"/>
    <property type="project" value="InterPro"/>
</dbReference>
<feature type="domain" description="RNA polymerase Rpb7-like N-terminal" evidence="3">
    <location>
        <begin position="80"/>
        <end position="134"/>
    </location>
</feature>
<gene>
    <name evidence="4" type="ordered locus">TP02_0709</name>
</gene>
<dbReference type="GO" id="GO:0000428">
    <property type="term" value="C:DNA-directed RNA polymerase complex"/>
    <property type="evidence" value="ECO:0007669"/>
    <property type="project" value="UniProtKB-KW"/>
</dbReference>
<evidence type="ECO:0000256" key="1">
    <source>
        <dbReference type="ARBA" id="ARBA00022478"/>
    </source>
</evidence>
<dbReference type="InParanoid" id="Q4N4D0"/>
<dbReference type="OMA" id="WISCGDI"/>
<proteinExistence type="predicted"/>
<comment type="caution">
    <text evidence="4">The sequence shown here is derived from an EMBL/GenBank/DDBJ whole genome shotgun (WGS) entry which is preliminary data.</text>
</comment>
<dbReference type="AlphaFoldDB" id="Q4N4D0"/>
<name>Q4N4D0_THEPA</name>
<evidence type="ECO:0000313" key="4">
    <source>
        <dbReference type="EMBL" id="EAN32993.1"/>
    </source>
</evidence>
<accession>Q4N4D0</accession>
<sequence>MAQFSWKVIESKPASLHSVLESVEKCNNDISLCLHSSSHKTRILSQLETFLQSVREISEDPSFKQYIETLPSLEFLKTTGVVQIHPSYLGNVNSGIYAYLSNFLMHYNDDFSGVWISCGDIVPLDSLGYLTTGDYQGLVSLRISLRVLAFIPKLDVIIVKPENLPEIKQENSEYSLVCNGKTVSENALLTLQLIGVNVLKRNKWLNLSAKLHNVTE</sequence>
<dbReference type="Pfam" id="PF03876">
    <property type="entry name" value="SHS2_Rpb7-N"/>
    <property type="match status" value="1"/>
</dbReference>
<keyword evidence="2" id="KW-0804">Transcription</keyword>
<protein>
    <recommendedName>
        <fullName evidence="3">RNA polymerase Rpb7-like N-terminal domain-containing protein</fullName>
    </recommendedName>
</protein>
<reference evidence="4 5" key="1">
    <citation type="journal article" date="2005" name="Science">
        <title>Genome sequence of Theileria parva, a bovine pathogen that transforms lymphocytes.</title>
        <authorList>
            <person name="Gardner M.J."/>
            <person name="Bishop R."/>
            <person name="Shah T."/>
            <person name="de Villiers E.P."/>
            <person name="Carlton J.M."/>
            <person name="Hall N."/>
            <person name="Ren Q."/>
            <person name="Paulsen I.T."/>
            <person name="Pain A."/>
            <person name="Berriman M."/>
            <person name="Wilson R.J.M."/>
            <person name="Sato S."/>
            <person name="Ralph S.A."/>
            <person name="Mann D.J."/>
            <person name="Xiong Z."/>
            <person name="Shallom S.J."/>
            <person name="Weidman J."/>
            <person name="Jiang L."/>
            <person name="Lynn J."/>
            <person name="Weaver B."/>
            <person name="Shoaibi A."/>
            <person name="Domingo A.R."/>
            <person name="Wasawo D."/>
            <person name="Crabtree J."/>
            <person name="Wortman J.R."/>
            <person name="Haas B."/>
            <person name="Angiuoli S.V."/>
            <person name="Creasy T.H."/>
            <person name="Lu C."/>
            <person name="Suh B."/>
            <person name="Silva J.C."/>
            <person name="Utterback T.R."/>
            <person name="Feldblyum T.V."/>
            <person name="Pertea M."/>
            <person name="Allen J."/>
            <person name="Nierman W.C."/>
            <person name="Taracha E.L.N."/>
            <person name="Salzberg S.L."/>
            <person name="White O.R."/>
            <person name="Fitzhugh H.A."/>
            <person name="Morzaria S."/>
            <person name="Venter J.C."/>
            <person name="Fraser C.M."/>
            <person name="Nene V."/>
        </authorList>
    </citation>
    <scope>NUCLEOTIDE SEQUENCE [LARGE SCALE GENOMIC DNA]</scope>
    <source>
        <strain evidence="4 5">Muguga</strain>
    </source>
</reference>
<dbReference type="STRING" id="5875.Q4N4D0"/>
<dbReference type="EMBL" id="AAGK01000002">
    <property type="protein sequence ID" value="EAN32993.1"/>
    <property type="molecule type" value="Genomic_DNA"/>
</dbReference>
<dbReference type="VEuPathDB" id="PiroplasmaDB:TpMuguga_02g00709"/>
<dbReference type="KEGG" id="tpv:TP02_0709"/>